<dbReference type="EMBL" id="JAMOIL010000007">
    <property type="protein sequence ID" value="MCM0620024.1"/>
    <property type="molecule type" value="Genomic_DNA"/>
</dbReference>
<keyword evidence="2" id="KW-0012">Acyltransferase</keyword>
<dbReference type="InterPro" id="IPR016181">
    <property type="entry name" value="Acyl_CoA_acyltransferase"/>
</dbReference>
<dbReference type="Pfam" id="PF00583">
    <property type="entry name" value="Acetyltransf_1"/>
    <property type="match status" value="1"/>
</dbReference>
<dbReference type="CDD" id="cd04301">
    <property type="entry name" value="NAT_SF"/>
    <property type="match status" value="1"/>
</dbReference>
<proteinExistence type="predicted"/>
<reference evidence="2" key="1">
    <citation type="submission" date="2022-05" db="EMBL/GenBank/DDBJ databases">
        <authorList>
            <person name="Tuo L."/>
        </authorList>
    </citation>
    <scope>NUCLEOTIDE SEQUENCE</scope>
    <source>
        <strain evidence="2">BSK12Z-4</strain>
    </source>
</reference>
<keyword evidence="3" id="KW-1185">Reference proteome</keyword>
<dbReference type="SUPFAM" id="SSF55729">
    <property type="entry name" value="Acyl-CoA N-acyltransferases (Nat)"/>
    <property type="match status" value="1"/>
</dbReference>
<dbReference type="EC" id="2.3.1.-" evidence="2"/>
<feature type="domain" description="N-acetyltransferase" evidence="1">
    <location>
        <begin position="159"/>
        <end position="288"/>
    </location>
</feature>
<organism evidence="2 3">
    <name type="scientific">Nocardioides bruguierae</name>
    <dbReference type="NCBI Taxonomy" id="2945102"/>
    <lineage>
        <taxon>Bacteria</taxon>
        <taxon>Bacillati</taxon>
        <taxon>Actinomycetota</taxon>
        <taxon>Actinomycetes</taxon>
        <taxon>Propionibacteriales</taxon>
        <taxon>Nocardioidaceae</taxon>
        <taxon>Nocardioides</taxon>
    </lineage>
</organism>
<sequence>MTSQRPLREEALSGSERLDAATHLLQAARVAEPVGGVWEAADPQWWSRRPRPSDDVPTTFWFSGREPVAGVLLTAEQDDAWQCDPVVTQGSSADPADVWDRALAEARAAAGEGAVEVPVADDDAVGRAQAARLGLVAGHGDDTGWLDLTAALPVAALAEGYRLSSREHLSGRHHLALRNGPDVADGLTATSLYDPALDLVALAPDGSVAGYALLWPDPVTGVALVEPVRVEEAHQRRGLARAVLAHGLALAAARGLARAKVSWSSQAAGGLYTGLGFVPTSTTTWFRG</sequence>
<evidence type="ECO:0000313" key="3">
    <source>
        <dbReference type="Proteomes" id="UP001139485"/>
    </source>
</evidence>
<dbReference type="AlphaFoldDB" id="A0A9X2D8J4"/>
<comment type="caution">
    <text evidence="2">The sequence shown here is derived from an EMBL/GenBank/DDBJ whole genome shotgun (WGS) entry which is preliminary data.</text>
</comment>
<keyword evidence="2" id="KW-0808">Transferase</keyword>
<dbReference type="RefSeq" id="WP_250826724.1">
    <property type="nucleotide sequence ID" value="NZ_JAMOIL010000007.1"/>
</dbReference>
<dbReference type="Proteomes" id="UP001139485">
    <property type="component" value="Unassembled WGS sequence"/>
</dbReference>
<name>A0A9X2D8J4_9ACTN</name>
<dbReference type="Gene3D" id="3.40.630.30">
    <property type="match status" value="1"/>
</dbReference>
<evidence type="ECO:0000259" key="1">
    <source>
        <dbReference type="PROSITE" id="PS51186"/>
    </source>
</evidence>
<protein>
    <submittedName>
        <fullName evidence="2">GNAT family N-acetyltransferase</fullName>
        <ecNumber evidence="2">2.3.1.-</ecNumber>
    </submittedName>
</protein>
<dbReference type="GO" id="GO:0016747">
    <property type="term" value="F:acyltransferase activity, transferring groups other than amino-acyl groups"/>
    <property type="evidence" value="ECO:0007669"/>
    <property type="project" value="InterPro"/>
</dbReference>
<accession>A0A9X2D8J4</accession>
<gene>
    <name evidence="2" type="ORF">M8330_06910</name>
</gene>
<dbReference type="InterPro" id="IPR000182">
    <property type="entry name" value="GNAT_dom"/>
</dbReference>
<evidence type="ECO:0000313" key="2">
    <source>
        <dbReference type="EMBL" id="MCM0620024.1"/>
    </source>
</evidence>
<dbReference type="PROSITE" id="PS51186">
    <property type="entry name" value="GNAT"/>
    <property type="match status" value="1"/>
</dbReference>